<dbReference type="AlphaFoldDB" id="A0A1I4BCG6"/>
<evidence type="ECO:0000313" key="1">
    <source>
        <dbReference type="EMBL" id="SFK66485.1"/>
    </source>
</evidence>
<dbReference type="NCBIfam" id="TIGR03054">
    <property type="entry name" value="photo_alph_chp1"/>
    <property type="match status" value="1"/>
</dbReference>
<organism evidence="1 2">
    <name type="scientific">Methylocapsa palsarum</name>
    <dbReference type="NCBI Taxonomy" id="1612308"/>
    <lineage>
        <taxon>Bacteria</taxon>
        <taxon>Pseudomonadati</taxon>
        <taxon>Pseudomonadota</taxon>
        <taxon>Alphaproteobacteria</taxon>
        <taxon>Hyphomicrobiales</taxon>
        <taxon>Beijerinckiaceae</taxon>
        <taxon>Methylocapsa</taxon>
    </lineage>
</organism>
<protein>
    <submittedName>
        <fullName evidence="1">Putative photosynthetic complex assembly protein</fullName>
    </submittedName>
</protein>
<accession>A0A1I4BCG6</accession>
<gene>
    <name evidence="1" type="ORF">SAMN05444581_11445</name>
</gene>
<sequence length="154" mass="16497">MSHQLVARSFPRTPLIGAALLVASSLCLVAFARLTDIGVMHTALERPAAARDLRFEDSPNGAVIVYDASTGLEIDRLEPGSGGFVRGILRSFARGRRAIQQSAGVQAPFRLSLSANGRLAIQDIMTRTIIELDAFGPTNAEAFARFLTAQESAK</sequence>
<dbReference type="EMBL" id="FOSN01000014">
    <property type="protein sequence ID" value="SFK66485.1"/>
    <property type="molecule type" value="Genomic_DNA"/>
</dbReference>
<keyword evidence="2" id="KW-1185">Reference proteome</keyword>
<dbReference type="STRING" id="1612308.SAMN05444581_11445"/>
<dbReference type="OrthoDB" id="7848123at2"/>
<dbReference type="InterPro" id="IPR017495">
    <property type="entry name" value="PuhC"/>
</dbReference>
<evidence type="ECO:0000313" key="2">
    <source>
        <dbReference type="Proteomes" id="UP000198755"/>
    </source>
</evidence>
<dbReference type="RefSeq" id="WP_091684907.1">
    <property type="nucleotide sequence ID" value="NZ_FOSN01000014.1"/>
</dbReference>
<name>A0A1I4BCG6_9HYPH</name>
<dbReference type="Proteomes" id="UP000198755">
    <property type="component" value="Unassembled WGS sequence"/>
</dbReference>
<reference evidence="1 2" key="1">
    <citation type="submission" date="2016-10" db="EMBL/GenBank/DDBJ databases">
        <authorList>
            <person name="de Groot N.N."/>
        </authorList>
    </citation>
    <scope>NUCLEOTIDE SEQUENCE [LARGE SCALE GENOMIC DNA]</scope>
    <source>
        <strain evidence="1 2">NE2</strain>
    </source>
</reference>
<proteinExistence type="predicted"/>